<accession>A0ABV7JM51</accession>
<dbReference type="RefSeq" id="WP_379022072.1">
    <property type="nucleotide sequence ID" value="NZ_JBHRTA010000030.1"/>
</dbReference>
<evidence type="ECO:0000313" key="4">
    <source>
        <dbReference type="Proteomes" id="UP001595526"/>
    </source>
</evidence>
<dbReference type="PANTHER" id="PTHR47572">
    <property type="entry name" value="LIPOPROTEIN-RELATED"/>
    <property type="match status" value="1"/>
</dbReference>
<evidence type="ECO:0000313" key="3">
    <source>
        <dbReference type="EMBL" id="MFC3197921.1"/>
    </source>
</evidence>
<dbReference type="Proteomes" id="UP001595526">
    <property type="component" value="Unassembled WGS sequence"/>
</dbReference>
<evidence type="ECO:0000259" key="2">
    <source>
        <dbReference type="Pfam" id="PF08450"/>
    </source>
</evidence>
<name>A0ABV7JM51_9SPHI</name>
<dbReference type="Gene3D" id="2.120.10.30">
    <property type="entry name" value="TolB, C-terminal domain"/>
    <property type="match status" value="1"/>
</dbReference>
<proteinExistence type="predicted"/>
<protein>
    <submittedName>
        <fullName evidence="3">SMP-30/gluconolactonase/LRE family protein</fullName>
    </submittedName>
</protein>
<gene>
    <name evidence="3" type="ORF">ACFOET_09880</name>
</gene>
<dbReference type="InterPro" id="IPR013658">
    <property type="entry name" value="SGL"/>
</dbReference>
<evidence type="ECO:0000256" key="1">
    <source>
        <dbReference type="ARBA" id="ARBA00022801"/>
    </source>
</evidence>
<reference evidence="4" key="1">
    <citation type="journal article" date="2019" name="Int. J. Syst. Evol. Microbiol.">
        <title>The Global Catalogue of Microorganisms (GCM) 10K type strain sequencing project: providing services to taxonomists for standard genome sequencing and annotation.</title>
        <authorList>
            <consortium name="The Broad Institute Genomics Platform"/>
            <consortium name="The Broad Institute Genome Sequencing Center for Infectious Disease"/>
            <person name="Wu L."/>
            <person name="Ma J."/>
        </authorList>
    </citation>
    <scope>NUCLEOTIDE SEQUENCE [LARGE SCALE GENOMIC DNA]</scope>
    <source>
        <strain evidence="4">KCTC 52416</strain>
    </source>
</reference>
<feature type="domain" description="SMP-30/Gluconolactonase/LRE-like region" evidence="2">
    <location>
        <begin position="35"/>
        <end position="302"/>
    </location>
</feature>
<dbReference type="Pfam" id="PF08450">
    <property type="entry name" value="SGL"/>
    <property type="match status" value="1"/>
</dbReference>
<dbReference type="SUPFAM" id="SSF63829">
    <property type="entry name" value="Calcium-dependent phosphotriesterase"/>
    <property type="match status" value="1"/>
</dbReference>
<keyword evidence="4" id="KW-1185">Reference proteome</keyword>
<keyword evidence="1" id="KW-0378">Hydrolase</keyword>
<comment type="caution">
    <text evidence="3">The sequence shown here is derived from an EMBL/GenBank/DDBJ whole genome shotgun (WGS) entry which is preliminary data.</text>
</comment>
<dbReference type="InterPro" id="IPR051262">
    <property type="entry name" value="SMP-30/CGR1_Lactonase"/>
</dbReference>
<dbReference type="InterPro" id="IPR011042">
    <property type="entry name" value="6-blade_b-propeller_TolB-like"/>
</dbReference>
<dbReference type="PANTHER" id="PTHR47572:SF4">
    <property type="entry name" value="LACTONASE DRP35"/>
    <property type="match status" value="1"/>
</dbReference>
<organism evidence="3 4">
    <name type="scientific">Parapedobacter deserti</name>
    <dbReference type="NCBI Taxonomy" id="1912957"/>
    <lineage>
        <taxon>Bacteria</taxon>
        <taxon>Pseudomonadati</taxon>
        <taxon>Bacteroidota</taxon>
        <taxon>Sphingobacteriia</taxon>
        <taxon>Sphingobacteriales</taxon>
        <taxon>Sphingobacteriaceae</taxon>
        <taxon>Parapedobacter</taxon>
    </lineage>
</organism>
<sequence length="313" mass="34216">MKYKTTGSIERLDPALDAIIDTGATAEIIAEGFKWSEGPLWVESEQMLLFSDVPANTIYKWTEENGTEIYLRPSGYTGLEPSQSREPGSNGLLLDSNGHLVLCQHGNRQLARMDAPLDKPEARFVALATHYNGKRFSSPNDAVYNSMGDLFFTDPPYGLPAQNDDDPAKEIGFNGVYKITPGGDVVLLEGSITRPNGIAFFPGEKKLLVACSDAKAANWYVLSIGEHTASRSLFYSATNERERLKGLPDGLKIDKNGTVFASGPGGIWIFNADGHVLGKIKLDEAASNVALSADEKTAYITNHQYVLRIKLRK</sequence>
<dbReference type="EMBL" id="JBHRTA010000030">
    <property type="protein sequence ID" value="MFC3197921.1"/>
    <property type="molecule type" value="Genomic_DNA"/>
</dbReference>